<sequence>METTEGILQTGTQAARDYVTGVYKTVKQRNPNEEEFLQAVREIIDSLVPVFTAYPEYMNYGILERMTEPERFITFRVPWVDDNGKVQVNRGFRVQFNSAIGPYKGGLRFHPSVNASIVKFLGFEQVFKNALTGQLIGGGKGGADFNPKGKSDVEIMRFCQSFMTELYRHIGPDTDVPAGDIGVGSREIGYLFGQFKRIRGAFEPGVLTGKGLRYGGSLTRKEATGYGTIYFAQEMLADKGLAFEGSTLVVSGSGNVSIYAMEKAVELGATVVACSDSDGFIYDEEGINIDTVKQLKEAGNERIYSYVEKHPHAQFVDDCSSIWSIPCDIALPCATQNEIDGETAQLLAENGVKAVCEGANMPSNLEAIDVFLNSDILFAPAKAVNAGGVAVSALEMAQNSGKLSWTSEEVDAKLHEIMKSIYQNCRQAAKDYGHPGNLAAGANIAGFIRVADAMMEQGII</sequence>
<proteinExistence type="inferred from homology"/>
<evidence type="ECO:0000313" key="9">
    <source>
        <dbReference type="Proteomes" id="UP001597502"/>
    </source>
</evidence>
<gene>
    <name evidence="8" type="primary">gdhA</name>
    <name evidence="8" type="ORF">ACFSUO_09990</name>
</gene>
<comment type="caution">
    <text evidence="8">The sequence shown here is derived from an EMBL/GenBank/DDBJ whole genome shotgun (WGS) entry which is preliminary data.</text>
</comment>
<protein>
    <recommendedName>
        <fullName evidence="3 5">Glutamate dehydrogenase</fullName>
    </recommendedName>
</protein>
<comment type="similarity">
    <text evidence="1 5 6">Belongs to the Glu/Leu/Phe/Val dehydrogenases family.</text>
</comment>
<evidence type="ECO:0000256" key="2">
    <source>
        <dbReference type="ARBA" id="ARBA00011643"/>
    </source>
</evidence>
<accession>A0ABW5V749</accession>
<dbReference type="InterPro" id="IPR050724">
    <property type="entry name" value="Glu_Leu_Phe_Val_DH"/>
</dbReference>
<dbReference type="InterPro" id="IPR033922">
    <property type="entry name" value="NAD_bind_Glu_DH"/>
</dbReference>
<dbReference type="InterPro" id="IPR006095">
    <property type="entry name" value="Glu/Leu/Phe/Val/Trp_DH"/>
</dbReference>
<organism evidence="8 9">
    <name type="scientific">Lentibacillus juripiscarius</name>
    <dbReference type="NCBI Taxonomy" id="257446"/>
    <lineage>
        <taxon>Bacteria</taxon>
        <taxon>Bacillati</taxon>
        <taxon>Bacillota</taxon>
        <taxon>Bacilli</taxon>
        <taxon>Bacillales</taxon>
        <taxon>Bacillaceae</taxon>
        <taxon>Lentibacillus</taxon>
    </lineage>
</organism>
<dbReference type="EMBL" id="JBHUNA010000021">
    <property type="protein sequence ID" value="MFD2761300.1"/>
    <property type="molecule type" value="Genomic_DNA"/>
</dbReference>
<evidence type="ECO:0000259" key="7">
    <source>
        <dbReference type="SMART" id="SM00839"/>
    </source>
</evidence>
<evidence type="ECO:0000256" key="4">
    <source>
        <dbReference type="ARBA" id="ARBA00023002"/>
    </source>
</evidence>
<dbReference type="RefSeq" id="WP_382393663.1">
    <property type="nucleotide sequence ID" value="NZ_JBHUNA010000021.1"/>
</dbReference>
<dbReference type="PRINTS" id="PR00082">
    <property type="entry name" value="GLFDHDRGNASE"/>
</dbReference>
<dbReference type="SMART" id="SM00839">
    <property type="entry name" value="ELFV_dehydrog"/>
    <property type="match status" value="1"/>
</dbReference>
<dbReference type="InterPro" id="IPR014362">
    <property type="entry name" value="Glu_DH"/>
</dbReference>
<dbReference type="Gene3D" id="3.40.50.720">
    <property type="entry name" value="NAD(P)-binding Rossmann-like Domain"/>
    <property type="match status" value="1"/>
</dbReference>
<evidence type="ECO:0000256" key="3">
    <source>
        <dbReference type="ARBA" id="ARBA00012896"/>
    </source>
</evidence>
<dbReference type="InterPro" id="IPR036291">
    <property type="entry name" value="NAD(P)-bd_dom_sf"/>
</dbReference>
<name>A0ABW5V749_9BACI</name>
<dbReference type="SUPFAM" id="SSF51735">
    <property type="entry name" value="NAD(P)-binding Rossmann-fold domains"/>
    <property type="match status" value="1"/>
</dbReference>
<keyword evidence="9" id="KW-1185">Reference proteome</keyword>
<dbReference type="PANTHER" id="PTHR43571">
    <property type="entry name" value="NADP-SPECIFIC GLUTAMATE DEHYDROGENASE 1-RELATED"/>
    <property type="match status" value="1"/>
</dbReference>
<dbReference type="SUPFAM" id="SSF53223">
    <property type="entry name" value="Aminoacid dehydrogenase-like, N-terminal domain"/>
    <property type="match status" value="1"/>
</dbReference>
<dbReference type="InterPro" id="IPR006096">
    <property type="entry name" value="Glu/Leu/Phe/Val/Trp_DH_C"/>
</dbReference>
<evidence type="ECO:0000256" key="1">
    <source>
        <dbReference type="ARBA" id="ARBA00006382"/>
    </source>
</evidence>
<dbReference type="PANTHER" id="PTHR43571:SF1">
    <property type="entry name" value="NADP-SPECIFIC GLUTAMATE DEHYDROGENASE 1-RELATED"/>
    <property type="match status" value="1"/>
</dbReference>
<dbReference type="NCBIfam" id="NF006929">
    <property type="entry name" value="PRK09414.1"/>
    <property type="match status" value="1"/>
</dbReference>
<dbReference type="GO" id="GO:0004354">
    <property type="term" value="F:glutamate dehydrogenase (NADP+) activity"/>
    <property type="evidence" value="ECO:0007669"/>
    <property type="project" value="UniProtKB-EC"/>
</dbReference>
<reference evidence="9" key="1">
    <citation type="journal article" date="2019" name="Int. J. Syst. Evol. Microbiol.">
        <title>The Global Catalogue of Microorganisms (GCM) 10K type strain sequencing project: providing services to taxonomists for standard genome sequencing and annotation.</title>
        <authorList>
            <consortium name="The Broad Institute Genomics Platform"/>
            <consortium name="The Broad Institute Genome Sequencing Center for Infectious Disease"/>
            <person name="Wu L."/>
            <person name="Ma J."/>
        </authorList>
    </citation>
    <scope>NUCLEOTIDE SEQUENCE [LARGE SCALE GENOMIC DNA]</scope>
    <source>
        <strain evidence="9">TISTR 1535</strain>
    </source>
</reference>
<keyword evidence="4 5" id="KW-0560">Oxidoreductase</keyword>
<dbReference type="PIRSF" id="PIRSF000185">
    <property type="entry name" value="Glu_DH"/>
    <property type="match status" value="1"/>
</dbReference>
<dbReference type="Gene3D" id="3.40.50.10860">
    <property type="entry name" value="Leucine Dehydrogenase, chain A, domain 1"/>
    <property type="match status" value="1"/>
</dbReference>
<dbReference type="Pfam" id="PF02812">
    <property type="entry name" value="ELFV_dehydrog_N"/>
    <property type="match status" value="1"/>
</dbReference>
<evidence type="ECO:0000256" key="6">
    <source>
        <dbReference type="RuleBase" id="RU004417"/>
    </source>
</evidence>
<feature type="domain" description="Glutamate/phenylalanine/leucine/valine/L-tryptophan dehydrogenase C-terminal" evidence="7">
    <location>
        <begin position="217"/>
        <end position="458"/>
    </location>
</feature>
<dbReference type="InterPro" id="IPR006097">
    <property type="entry name" value="Glu/Leu/Phe/Val/Trp_DH_dimer"/>
</dbReference>
<evidence type="ECO:0000313" key="8">
    <source>
        <dbReference type="EMBL" id="MFD2761300.1"/>
    </source>
</evidence>
<dbReference type="Proteomes" id="UP001597502">
    <property type="component" value="Unassembled WGS sequence"/>
</dbReference>
<dbReference type="Gene3D" id="1.10.285.10">
    <property type="entry name" value="Glutamate Dehydrogenase, chain A, domain 3"/>
    <property type="match status" value="2"/>
</dbReference>
<comment type="subunit">
    <text evidence="2">Homohexamer.</text>
</comment>
<evidence type="ECO:0000256" key="5">
    <source>
        <dbReference type="PIRNR" id="PIRNR000185"/>
    </source>
</evidence>
<dbReference type="CDD" id="cd05313">
    <property type="entry name" value="NAD_bind_2_Glu_DH"/>
    <property type="match status" value="1"/>
</dbReference>
<dbReference type="InterPro" id="IPR046346">
    <property type="entry name" value="Aminoacid_DH-like_N_sf"/>
</dbReference>
<dbReference type="Pfam" id="PF00208">
    <property type="entry name" value="ELFV_dehydrog"/>
    <property type="match status" value="1"/>
</dbReference>